<dbReference type="PANTHER" id="PTHR35665:SF1">
    <property type="entry name" value="PROTEIN LKAAEAR1"/>
    <property type="match status" value="1"/>
</dbReference>
<feature type="non-terminal residue" evidence="1">
    <location>
        <position position="60"/>
    </location>
</feature>
<protein>
    <submittedName>
        <fullName evidence="1">Uncharacterized protein</fullName>
    </submittedName>
</protein>
<comment type="caution">
    <text evidence="1">The sequence shown here is derived from an EMBL/GenBank/DDBJ whole genome shotgun (WGS) entry which is preliminary data.</text>
</comment>
<dbReference type="AlphaFoldDB" id="A0AAD8ZLL6"/>
<dbReference type="InterPro" id="IPR029152">
    <property type="entry name" value="LKAAEAR1"/>
</dbReference>
<keyword evidence="2" id="KW-1185">Reference proteome</keyword>
<accession>A0AAD8ZLL6</accession>
<name>A0AAD8ZLL6_9TELE</name>
<proteinExistence type="predicted"/>
<evidence type="ECO:0000313" key="1">
    <source>
        <dbReference type="EMBL" id="KAK1801673.1"/>
    </source>
</evidence>
<dbReference type="Proteomes" id="UP001239994">
    <property type="component" value="Unassembled WGS sequence"/>
</dbReference>
<reference evidence="1" key="1">
    <citation type="submission" date="2023-03" db="EMBL/GenBank/DDBJ databases">
        <title>Electrophorus voltai genome.</title>
        <authorList>
            <person name="Bian C."/>
        </authorList>
    </citation>
    <scope>NUCLEOTIDE SEQUENCE</scope>
    <source>
        <strain evidence="1">CB-2022</strain>
        <tissue evidence="1">Muscle</tissue>
    </source>
</reference>
<dbReference type="Pfam" id="PF15478">
    <property type="entry name" value="LKAAEAR"/>
    <property type="match status" value="1"/>
</dbReference>
<dbReference type="EMBL" id="JAROKS010000008">
    <property type="protein sequence ID" value="KAK1801673.1"/>
    <property type="molecule type" value="Genomic_DNA"/>
</dbReference>
<evidence type="ECO:0000313" key="2">
    <source>
        <dbReference type="Proteomes" id="UP001239994"/>
    </source>
</evidence>
<gene>
    <name evidence="1" type="ORF">P4O66_022316</name>
</gene>
<dbReference type="PANTHER" id="PTHR35665">
    <property type="entry name" value="PROTEIN LKAAEAR1"/>
    <property type="match status" value="1"/>
</dbReference>
<sequence>EQEMNLMISCQSNAQSAIRLELLLLAREKRVNIRDSLDQLQRRRVEEILEDDKGLTIIRG</sequence>
<organism evidence="1 2">
    <name type="scientific">Electrophorus voltai</name>
    <dbReference type="NCBI Taxonomy" id="2609070"/>
    <lineage>
        <taxon>Eukaryota</taxon>
        <taxon>Metazoa</taxon>
        <taxon>Chordata</taxon>
        <taxon>Craniata</taxon>
        <taxon>Vertebrata</taxon>
        <taxon>Euteleostomi</taxon>
        <taxon>Actinopterygii</taxon>
        <taxon>Neopterygii</taxon>
        <taxon>Teleostei</taxon>
        <taxon>Ostariophysi</taxon>
        <taxon>Gymnotiformes</taxon>
        <taxon>Gymnotoidei</taxon>
        <taxon>Gymnotidae</taxon>
        <taxon>Electrophorus</taxon>
    </lineage>
</organism>